<evidence type="ECO:0000256" key="7">
    <source>
        <dbReference type="ARBA" id="ARBA00022840"/>
    </source>
</evidence>
<dbReference type="EC" id="2.7.13.3" evidence="2"/>
<dbReference type="EMBL" id="JAGXTP010000001">
    <property type="protein sequence ID" value="MBS3849139.1"/>
    <property type="molecule type" value="Genomic_DNA"/>
</dbReference>
<evidence type="ECO:0000256" key="2">
    <source>
        <dbReference type="ARBA" id="ARBA00012438"/>
    </source>
</evidence>
<organism evidence="15 16">
    <name type="scientific">Devosia litorisediminis</name>
    <dbReference type="NCBI Taxonomy" id="2829817"/>
    <lineage>
        <taxon>Bacteria</taxon>
        <taxon>Pseudomonadati</taxon>
        <taxon>Pseudomonadota</taxon>
        <taxon>Alphaproteobacteria</taxon>
        <taxon>Hyphomicrobiales</taxon>
        <taxon>Devosiaceae</taxon>
        <taxon>Devosia</taxon>
    </lineage>
</organism>
<dbReference type="Pfam" id="PF00512">
    <property type="entry name" value="HisKA"/>
    <property type="match status" value="1"/>
</dbReference>
<sequence length="695" mass="74073">MLIVASAIMLASVIWLVFGIDERQNAQAQSVREDAVWAAYQVDRETSRLIEAAMHAKVDSTVDELLLRFDLLYSRIGLLGGGSYAIVFGAGSDVGDSARAVSDQVLALTPELDALATNPEQLATRIDAIIAAATELRSATGSLIVAANAAVGEIRVNEREATMQAYVHIGLAMAALTIGLILTVVMLALQLAHLSRNGREVELLSQKNARAARAARAASEAKSIFLTTMSHEIRTPLNGIIGMADVLADTPLDTEQAEQVGVIRQSGDMLLDLINDVLDFSKLEAGAIQSQPQHFALAEVMEFVRNMMAPRAKAAQLQFSFSYPDVTLTADPAKLRQVLVNLVGNALKFTEHGAVSIVATIADGVLRCRVEDTGPGIAAGDVRHLFKQFSQLDSSSTRVHGGSGLGLAICRGLVEAVGGQIGVDSTPGHGSNFWFTLPVSAVEAHEQQPDLAAMPLETLPGLSPSRREPAARTGRVLIVDDNAINRQVAGALVKKMGLQPVYAHNGEEAIDAIAMGGLDLVLMDMQMPVLDGVTATSHARALGFNVPIVGLTANAMTEDRQACARVGMDDFIAKPVTRAKLEATLSPLLHQLENRPLDLTPSDIDQDYQKTLIEELGPDSFRQLEVQFKTDAVHLVDRAIVALGQSDEFALKSALHTLKGAALALGYSAIAARADDLGAGPLDREQLETLRRDAA</sequence>
<feature type="transmembrane region" description="Helical" evidence="12">
    <location>
        <begin position="165"/>
        <end position="189"/>
    </location>
</feature>
<dbReference type="InterPro" id="IPR036097">
    <property type="entry name" value="HisK_dim/P_sf"/>
</dbReference>
<comment type="caution">
    <text evidence="15">The sequence shown here is derived from an EMBL/GenBank/DDBJ whole genome shotgun (WGS) entry which is preliminary data.</text>
</comment>
<dbReference type="SMART" id="SM00448">
    <property type="entry name" value="REC"/>
    <property type="match status" value="1"/>
</dbReference>
<dbReference type="Pfam" id="PF00072">
    <property type="entry name" value="Response_reg"/>
    <property type="match status" value="1"/>
</dbReference>
<dbReference type="PRINTS" id="PR00344">
    <property type="entry name" value="BCTRLSENSOR"/>
</dbReference>
<dbReference type="InterPro" id="IPR003661">
    <property type="entry name" value="HisK_dim/P_dom"/>
</dbReference>
<evidence type="ECO:0000256" key="11">
    <source>
        <dbReference type="PROSITE-ProRule" id="PRU00169"/>
    </source>
</evidence>
<evidence type="ECO:0000256" key="12">
    <source>
        <dbReference type="SAM" id="Phobius"/>
    </source>
</evidence>
<dbReference type="InterPro" id="IPR036890">
    <property type="entry name" value="HATPase_C_sf"/>
</dbReference>
<dbReference type="GO" id="GO:0005524">
    <property type="term" value="F:ATP binding"/>
    <property type="evidence" value="ECO:0007669"/>
    <property type="project" value="UniProtKB-KW"/>
</dbReference>
<dbReference type="InterPro" id="IPR005467">
    <property type="entry name" value="His_kinase_dom"/>
</dbReference>
<keyword evidence="16" id="KW-1185">Reference proteome</keyword>
<dbReference type="InterPro" id="IPR036641">
    <property type="entry name" value="HPT_dom_sf"/>
</dbReference>
<dbReference type="CDD" id="cd17546">
    <property type="entry name" value="REC_hyHK_CKI1_RcsC-like"/>
    <property type="match status" value="1"/>
</dbReference>
<keyword evidence="5" id="KW-0547">Nucleotide-binding</keyword>
<dbReference type="Gene3D" id="3.40.50.2300">
    <property type="match status" value="1"/>
</dbReference>
<evidence type="ECO:0000256" key="1">
    <source>
        <dbReference type="ARBA" id="ARBA00000085"/>
    </source>
</evidence>
<evidence type="ECO:0000256" key="4">
    <source>
        <dbReference type="ARBA" id="ARBA00022679"/>
    </source>
</evidence>
<dbReference type="SUPFAM" id="SSF47384">
    <property type="entry name" value="Homodimeric domain of signal transducing histidine kinase"/>
    <property type="match status" value="1"/>
</dbReference>
<name>A0A942ED76_9HYPH</name>
<dbReference type="AlphaFoldDB" id="A0A942ED76"/>
<evidence type="ECO:0000256" key="8">
    <source>
        <dbReference type="ARBA" id="ARBA00023012"/>
    </source>
</evidence>
<dbReference type="FunFam" id="1.10.287.130:FF:000002">
    <property type="entry name" value="Two-component osmosensing histidine kinase"/>
    <property type="match status" value="1"/>
</dbReference>
<keyword evidence="12" id="KW-0472">Membrane</keyword>
<evidence type="ECO:0000256" key="10">
    <source>
        <dbReference type="ARBA" id="ARBA00068150"/>
    </source>
</evidence>
<dbReference type="CDD" id="cd16922">
    <property type="entry name" value="HATPase_EvgS-ArcB-TorS-like"/>
    <property type="match status" value="1"/>
</dbReference>
<gene>
    <name evidence="15" type="ORF">KD146_10580</name>
</gene>
<dbReference type="Gene3D" id="1.10.287.130">
    <property type="match status" value="1"/>
</dbReference>
<comment type="catalytic activity">
    <reaction evidence="1">
        <text>ATP + protein L-histidine = ADP + protein N-phospho-L-histidine.</text>
        <dbReference type="EC" id="2.7.13.3"/>
    </reaction>
</comment>
<dbReference type="PANTHER" id="PTHR45339:SF5">
    <property type="entry name" value="HISTIDINE KINASE"/>
    <property type="match status" value="1"/>
</dbReference>
<dbReference type="PANTHER" id="PTHR45339">
    <property type="entry name" value="HYBRID SIGNAL TRANSDUCTION HISTIDINE KINASE J"/>
    <property type="match status" value="1"/>
</dbReference>
<dbReference type="InterPro" id="IPR001789">
    <property type="entry name" value="Sig_transdc_resp-reg_receiver"/>
</dbReference>
<dbReference type="Proteomes" id="UP000678281">
    <property type="component" value="Unassembled WGS sequence"/>
</dbReference>
<dbReference type="InterPro" id="IPR003594">
    <property type="entry name" value="HATPase_dom"/>
</dbReference>
<evidence type="ECO:0000256" key="9">
    <source>
        <dbReference type="ARBA" id="ARBA00064003"/>
    </source>
</evidence>
<dbReference type="PROSITE" id="PS50109">
    <property type="entry name" value="HIS_KIN"/>
    <property type="match status" value="1"/>
</dbReference>
<evidence type="ECO:0000259" key="13">
    <source>
        <dbReference type="PROSITE" id="PS50109"/>
    </source>
</evidence>
<dbReference type="Gene3D" id="3.30.565.10">
    <property type="entry name" value="Histidine kinase-like ATPase, C-terminal domain"/>
    <property type="match status" value="1"/>
</dbReference>
<evidence type="ECO:0000313" key="16">
    <source>
        <dbReference type="Proteomes" id="UP000678281"/>
    </source>
</evidence>
<reference evidence="15" key="1">
    <citation type="submission" date="2021-04" db="EMBL/GenBank/DDBJ databases">
        <title>Devosia litorisediminis sp. nov., isolated from a sand dune.</title>
        <authorList>
            <person name="Park S."/>
            <person name="Yoon J.-H."/>
        </authorList>
    </citation>
    <scope>NUCLEOTIDE SEQUENCE</scope>
    <source>
        <strain evidence="15">BSSL-BM10</strain>
    </source>
</reference>
<keyword evidence="8" id="KW-0902">Two-component regulatory system</keyword>
<dbReference type="GO" id="GO:0000155">
    <property type="term" value="F:phosphorelay sensor kinase activity"/>
    <property type="evidence" value="ECO:0007669"/>
    <property type="project" value="InterPro"/>
</dbReference>
<dbReference type="SUPFAM" id="SSF52172">
    <property type="entry name" value="CheY-like"/>
    <property type="match status" value="1"/>
</dbReference>
<proteinExistence type="predicted"/>
<evidence type="ECO:0000256" key="6">
    <source>
        <dbReference type="ARBA" id="ARBA00022777"/>
    </source>
</evidence>
<keyword evidence="7" id="KW-0067">ATP-binding</keyword>
<keyword evidence="12" id="KW-1133">Transmembrane helix</keyword>
<dbReference type="InterPro" id="IPR011006">
    <property type="entry name" value="CheY-like_superfamily"/>
</dbReference>
<dbReference type="FunFam" id="3.30.565.10:FF:000010">
    <property type="entry name" value="Sensor histidine kinase RcsC"/>
    <property type="match status" value="1"/>
</dbReference>
<keyword evidence="4" id="KW-0808">Transferase</keyword>
<dbReference type="Pfam" id="PF02518">
    <property type="entry name" value="HATPase_c"/>
    <property type="match status" value="1"/>
</dbReference>
<evidence type="ECO:0000259" key="14">
    <source>
        <dbReference type="PROSITE" id="PS50110"/>
    </source>
</evidence>
<dbReference type="InterPro" id="IPR004358">
    <property type="entry name" value="Sig_transdc_His_kin-like_C"/>
</dbReference>
<dbReference type="PROSITE" id="PS50110">
    <property type="entry name" value="RESPONSE_REGULATORY"/>
    <property type="match status" value="1"/>
</dbReference>
<feature type="domain" description="Response regulatory" evidence="14">
    <location>
        <begin position="475"/>
        <end position="589"/>
    </location>
</feature>
<dbReference type="SMART" id="SM00388">
    <property type="entry name" value="HisKA"/>
    <property type="match status" value="1"/>
</dbReference>
<dbReference type="SUPFAM" id="SSF47226">
    <property type="entry name" value="Histidine-containing phosphotransfer domain, HPT domain"/>
    <property type="match status" value="1"/>
</dbReference>
<dbReference type="SUPFAM" id="SSF55874">
    <property type="entry name" value="ATPase domain of HSP90 chaperone/DNA topoisomerase II/histidine kinase"/>
    <property type="match status" value="1"/>
</dbReference>
<dbReference type="CDD" id="cd00082">
    <property type="entry name" value="HisKA"/>
    <property type="match status" value="1"/>
</dbReference>
<protein>
    <recommendedName>
        <fullName evidence="10">Sensory/regulatory protein RpfC</fullName>
        <ecNumber evidence="2">2.7.13.3</ecNumber>
    </recommendedName>
</protein>
<accession>A0A942ED76</accession>
<comment type="subunit">
    <text evidence="9">At low DSF concentrations, interacts with RpfF.</text>
</comment>
<dbReference type="RefSeq" id="WP_212658631.1">
    <property type="nucleotide sequence ID" value="NZ_JAGXTP010000001.1"/>
</dbReference>
<evidence type="ECO:0000256" key="3">
    <source>
        <dbReference type="ARBA" id="ARBA00022553"/>
    </source>
</evidence>
<feature type="domain" description="Histidine kinase" evidence="13">
    <location>
        <begin position="228"/>
        <end position="441"/>
    </location>
</feature>
<dbReference type="GO" id="GO:0005886">
    <property type="term" value="C:plasma membrane"/>
    <property type="evidence" value="ECO:0007669"/>
    <property type="project" value="UniProtKB-SubCell"/>
</dbReference>
<dbReference type="Gene3D" id="1.20.120.160">
    <property type="entry name" value="HPT domain"/>
    <property type="match status" value="1"/>
</dbReference>
<evidence type="ECO:0000256" key="5">
    <source>
        <dbReference type="ARBA" id="ARBA00022741"/>
    </source>
</evidence>
<keyword evidence="6" id="KW-0418">Kinase</keyword>
<keyword evidence="12" id="KW-0812">Transmembrane</keyword>
<feature type="modified residue" description="4-aspartylphosphate" evidence="11">
    <location>
        <position position="524"/>
    </location>
</feature>
<keyword evidence="3 11" id="KW-0597">Phosphoprotein</keyword>
<evidence type="ECO:0000313" key="15">
    <source>
        <dbReference type="EMBL" id="MBS3849139.1"/>
    </source>
</evidence>
<dbReference type="SMART" id="SM00387">
    <property type="entry name" value="HATPase_c"/>
    <property type="match status" value="1"/>
</dbReference>